<evidence type="ECO:0000313" key="1">
    <source>
        <dbReference type="EMBL" id="KIW88073.1"/>
    </source>
</evidence>
<dbReference type="Proteomes" id="UP000053789">
    <property type="component" value="Unassembled WGS sequence"/>
</dbReference>
<name>A0A0D2H485_CLAB1</name>
<keyword evidence="2" id="KW-1185">Reference proteome</keyword>
<dbReference type="EMBL" id="KN847000">
    <property type="protein sequence ID" value="KIW88073.1"/>
    <property type="molecule type" value="Genomic_DNA"/>
</dbReference>
<dbReference type="OrthoDB" id="1046782at2759"/>
<dbReference type="AlphaFoldDB" id="A0A0D2H485"/>
<accession>A0A0D2H485</accession>
<dbReference type="VEuPathDB" id="FungiDB:Z519_11183"/>
<evidence type="ECO:0000313" key="2">
    <source>
        <dbReference type="Proteomes" id="UP000053789"/>
    </source>
</evidence>
<protein>
    <submittedName>
        <fullName evidence="1">Uncharacterized protein</fullName>
    </submittedName>
</protein>
<organism evidence="1 2">
    <name type="scientific">Cladophialophora bantiana (strain ATCC 10958 / CBS 173.52 / CDC B-1940 / NIH 8579)</name>
    <name type="common">Xylohypha bantiana</name>
    <dbReference type="NCBI Taxonomy" id="1442370"/>
    <lineage>
        <taxon>Eukaryota</taxon>
        <taxon>Fungi</taxon>
        <taxon>Dikarya</taxon>
        <taxon>Ascomycota</taxon>
        <taxon>Pezizomycotina</taxon>
        <taxon>Eurotiomycetes</taxon>
        <taxon>Chaetothyriomycetidae</taxon>
        <taxon>Chaetothyriales</taxon>
        <taxon>Herpotrichiellaceae</taxon>
        <taxon>Cladophialophora</taxon>
    </lineage>
</organism>
<dbReference type="GeneID" id="27704111"/>
<dbReference type="RefSeq" id="XP_016614742.1">
    <property type="nucleotide sequence ID" value="XM_016768896.1"/>
</dbReference>
<proteinExistence type="predicted"/>
<reference evidence="1" key="1">
    <citation type="submission" date="2015-01" db="EMBL/GenBank/DDBJ databases">
        <title>The Genome Sequence of Cladophialophora bantiana CBS 173.52.</title>
        <authorList>
            <consortium name="The Broad Institute Genomics Platform"/>
            <person name="Cuomo C."/>
            <person name="de Hoog S."/>
            <person name="Gorbushina A."/>
            <person name="Stielow B."/>
            <person name="Teixiera M."/>
            <person name="Abouelleil A."/>
            <person name="Chapman S.B."/>
            <person name="Priest M."/>
            <person name="Young S.K."/>
            <person name="Wortman J."/>
            <person name="Nusbaum C."/>
            <person name="Birren B."/>
        </authorList>
    </citation>
    <scope>NUCLEOTIDE SEQUENCE [LARGE SCALE GENOMIC DNA]</scope>
    <source>
        <strain evidence="1">CBS 173.52</strain>
    </source>
</reference>
<dbReference type="HOGENOM" id="CLU_1677678_0_0_1"/>
<gene>
    <name evidence="1" type="ORF">Z519_11183</name>
</gene>
<sequence length="157" mass="17437">MDLTRQLQIISQNADIHISNAYVALITANAIRDMPSQLHDTIKSHLHGKQKMWFLNYKSRKDSIMSLIYNLVTQQDAVDNFQIAAAMKQDSISMNSISALTIAFQPGTFTAVSIAHLPSTSLIPDFERLHQSRHYAEDTHNLQSVIGGAILEADSGT</sequence>